<dbReference type="InterPro" id="IPR000504">
    <property type="entry name" value="RRM_dom"/>
</dbReference>
<evidence type="ECO:0000313" key="9">
    <source>
        <dbReference type="Proteomes" id="UP001610432"/>
    </source>
</evidence>
<dbReference type="GeneID" id="98140649"/>
<feature type="compositionally biased region" description="Polar residues" evidence="6">
    <location>
        <begin position="515"/>
        <end position="524"/>
    </location>
</feature>
<comment type="caution">
    <text evidence="8">The sequence shown here is derived from an EMBL/GenBank/DDBJ whole genome shotgun (WGS) entry which is preliminary data.</text>
</comment>
<dbReference type="InterPro" id="IPR035979">
    <property type="entry name" value="RBD_domain_sf"/>
</dbReference>
<evidence type="ECO:0000256" key="5">
    <source>
        <dbReference type="PROSITE-ProRule" id="PRU00176"/>
    </source>
</evidence>
<feature type="domain" description="RRM" evidence="7">
    <location>
        <begin position="423"/>
        <end position="489"/>
    </location>
</feature>
<feature type="compositionally biased region" description="Gly residues" evidence="6">
    <location>
        <begin position="548"/>
        <end position="559"/>
    </location>
</feature>
<dbReference type="Gene3D" id="3.30.70.330">
    <property type="match status" value="2"/>
</dbReference>
<dbReference type="InterPro" id="IPR005120">
    <property type="entry name" value="UPF3_dom"/>
</dbReference>
<feature type="compositionally biased region" description="Basic and acidic residues" evidence="6">
    <location>
        <begin position="200"/>
        <end position="242"/>
    </location>
</feature>
<dbReference type="RefSeq" id="XP_070888150.1">
    <property type="nucleotide sequence ID" value="XM_071025577.1"/>
</dbReference>
<feature type="region of interest" description="Disordered" evidence="6">
    <location>
        <begin position="492"/>
        <end position="572"/>
    </location>
</feature>
<feature type="region of interest" description="Disordered" evidence="6">
    <location>
        <begin position="1"/>
        <end position="36"/>
    </location>
</feature>
<keyword evidence="4" id="KW-0539">Nucleus</keyword>
<reference evidence="8 9" key="1">
    <citation type="submission" date="2024-07" db="EMBL/GenBank/DDBJ databases">
        <title>Section-level genome sequencing and comparative genomics of Aspergillus sections Usti and Cavernicolus.</title>
        <authorList>
            <consortium name="Lawrence Berkeley National Laboratory"/>
            <person name="Nybo J.L."/>
            <person name="Vesth T.C."/>
            <person name="Theobald S."/>
            <person name="Frisvad J.C."/>
            <person name="Larsen T.O."/>
            <person name="Kjaerboelling I."/>
            <person name="Rothschild-Mancinelli K."/>
            <person name="Lyhne E.K."/>
            <person name="Kogle M.E."/>
            <person name="Barry K."/>
            <person name="Clum A."/>
            <person name="Na H."/>
            <person name="Ledsgaard L."/>
            <person name="Lin J."/>
            <person name="Lipzen A."/>
            <person name="Kuo A."/>
            <person name="Riley R."/>
            <person name="Mondo S."/>
            <person name="Labutti K."/>
            <person name="Haridas S."/>
            <person name="Pangalinan J."/>
            <person name="Salamov A.A."/>
            <person name="Simmons B.A."/>
            <person name="Magnuson J.K."/>
            <person name="Chen J."/>
            <person name="Drula E."/>
            <person name="Henrissat B."/>
            <person name="Wiebenga A."/>
            <person name="Lubbers R.J."/>
            <person name="Gomes A.C."/>
            <person name="Macurrencykelacurrency M.R."/>
            <person name="Stajich J."/>
            <person name="Grigoriev I.V."/>
            <person name="Mortensen U.H."/>
            <person name="De Vries R.P."/>
            <person name="Baker S.E."/>
            <person name="Andersen M.R."/>
        </authorList>
    </citation>
    <scope>NUCLEOTIDE SEQUENCE [LARGE SCALE GENOMIC DNA]</scope>
    <source>
        <strain evidence="8 9">CBS 449.75</strain>
    </source>
</reference>
<feature type="compositionally biased region" description="Polar residues" evidence="6">
    <location>
        <begin position="364"/>
        <end position="391"/>
    </location>
</feature>
<comment type="similarity">
    <text evidence="2">Belongs to the RENT3 family.</text>
</comment>
<evidence type="ECO:0000313" key="8">
    <source>
        <dbReference type="EMBL" id="KAL2869171.1"/>
    </source>
</evidence>
<keyword evidence="3" id="KW-0866">Nonsense-mediated mRNA decay</keyword>
<dbReference type="Pfam" id="PF03467">
    <property type="entry name" value="Smg4_UPF3"/>
    <property type="match status" value="1"/>
</dbReference>
<dbReference type="Proteomes" id="UP001610432">
    <property type="component" value="Unassembled WGS sequence"/>
</dbReference>
<dbReference type="PROSITE" id="PS50102">
    <property type="entry name" value="RRM"/>
    <property type="match status" value="1"/>
</dbReference>
<organism evidence="8 9">
    <name type="scientific">Aspergillus lucknowensis</name>
    <dbReference type="NCBI Taxonomy" id="176173"/>
    <lineage>
        <taxon>Eukaryota</taxon>
        <taxon>Fungi</taxon>
        <taxon>Dikarya</taxon>
        <taxon>Ascomycota</taxon>
        <taxon>Pezizomycotina</taxon>
        <taxon>Eurotiomycetes</taxon>
        <taxon>Eurotiomycetidae</taxon>
        <taxon>Eurotiales</taxon>
        <taxon>Aspergillaceae</taxon>
        <taxon>Aspergillus</taxon>
        <taxon>Aspergillus subgen. Nidulantes</taxon>
    </lineage>
</organism>
<evidence type="ECO:0000256" key="6">
    <source>
        <dbReference type="SAM" id="MobiDB-lite"/>
    </source>
</evidence>
<evidence type="ECO:0000256" key="4">
    <source>
        <dbReference type="ARBA" id="ARBA00023242"/>
    </source>
</evidence>
<feature type="compositionally biased region" description="Polar residues" evidence="6">
    <location>
        <begin position="288"/>
        <end position="297"/>
    </location>
</feature>
<dbReference type="CDD" id="cd12455">
    <property type="entry name" value="RRM_like_Smg4_UPF3"/>
    <property type="match status" value="1"/>
</dbReference>
<protein>
    <submittedName>
        <fullName evidence="8">Smg-4/UPF3 family-domain-containing protein</fullName>
    </submittedName>
</protein>
<dbReference type="CDD" id="cd00590">
    <property type="entry name" value="RRM_SF"/>
    <property type="match status" value="1"/>
</dbReference>
<dbReference type="SMART" id="SM00360">
    <property type="entry name" value="RRM"/>
    <property type="match status" value="1"/>
</dbReference>
<evidence type="ECO:0000259" key="7">
    <source>
        <dbReference type="PROSITE" id="PS50102"/>
    </source>
</evidence>
<dbReference type="InterPro" id="IPR012677">
    <property type="entry name" value="Nucleotide-bd_a/b_plait_sf"/>
</dbReference>
<comment type="subcellular location">
    <subcellularLocation>
        <location evidence="1">Nucleus</location>
    </subcellularLocation>
</comment>
<dbReference type="PANTHER" id="PTHR13112">
    <property type="entry name" value="UPF3 REGULATOR OF NONSENSE TRANSCRIPTS-LIKE PROTEIN"/>
    <property type="match status" value="1"/>
</dbReference>
<evidence type="ECO:0000256" key="3">
    <source>
        <dbReference type="ARBA" id="ARBA00023161"/>
    </source>
</evidence>
<proteinExistence type="inferred from homology"/>
<gene>
    <name evidence="8" type="ORF">BJX67DRAFT_21039</name>
</gene>
<feature type="compositionally biased region" description="Low complexity" evidence="6">
    <location>
        <begin position="276"/>
        <end position="287"/>
    </location>
</feature>
<name>A0ABR4LXH6_9EURO</name>
<dbReference type="InterPro" id="IPR039722">
    <property type="entry name" value="Upf3"/>
</dbReference>
<dbReference type="PANTHER" id="PTHR13112:SF0">
    <property type="entry name" value="FI21285P1"/>
    <property type="match status" value="1"/>
</dbReference>
<keyword evidence="5" id="KW-0694">RNA-binding</keyword>
<dbReference type="Pfam" id="PF00076">
    <property type="entry name" value="RRM_1"/>
    <property type="match status" value="1"/>
</dbReference>
<keyword evidence="9" id="KW-1185">Reference proteome</keyword>
<feature type="compositionally biased region" description="Basic and acidic residues" evidence="6">
    <location>
        <begin position="492"/>
        <end position="511"/>
    </location>
</feature>
<feature type="region of interest" description="Disordered" evidence="6">
    <location>
        <begin position="173"/>
        <end position="435"/>
    </location>
</feature>
<evidence type="ECO:0000256" key="1">
    <source>
        <dbReference type="ARBA" id="ARBA00004123"/>
    </source>
</evidence>
<dbReference type="EMBL" id="JBFXLQ010000010">
    <property type="protein sequence ID" value="KAL2869171.1"/>
    <property type="molecule type" value="Genomic_DNA"/>
</dbReference>
<dbReference type="SUPFAM" id="SSF54928">
    <property type="entry name" value="RNA-binding domain, RBD"/>
    <property type="match status" value="2"/>
</dbReference>
<sequence>MTQILSKSAGGVLQIPASATQKSAPPPSKRPPKLATPRLKLVVRRLPPGLTQEEFETALGAEWKSGAGRVSWYLYKPGKVSKDPAKPSRPSRAYLNLISSDHISALSDKVRGASFSDALNTASDPVLLGPPSLEFAPYAKIPGSRVRKDARQGTIDQDPEFIQFLESLTQPVTKSAPIETTTEGEDKKEAVTTTPLVQYIKEKKANKAKEAANKSSRNRSERESKSDKALSKKLLQRPEKEASQPAGAEKTDKKSRADKVTKEAVKSASKQAANVASKQAAKLSAAQNSPKDTTQPATERKRERGNAAAVGKILQRDLGLAPSSNRRRGGRGTPGDGESKTDQAAASETSKKDTPAKSPGAGSAQDTKGKQSSALQSSETPSSQKSETNTPILAASTPSKPSKSGKGRQPSAPTPAASASTATQAFLKHANPSQGVTEPLLETAFAPFGKVSKVEIDKKKGFGYVDFAEPDGLQRAIAASPVTVAQSQVVVLERKLNPSAEKGRGKARGEAKPPTTATDGSKTGNGKPAEGGSGGNTSSRSRRSARGNRGGPKGNGGGSNANSSEQKPAETK</sequence>
<evidence type="ECO:0000256" key="2">
    <source>
        <dbReference type="ARBA" id="ARBA00005991"/>
    </source>
</evidence>
<accession>A0ABR4LXH6</accession>
<feature type="compositionally biased region" description="Basic and acidic residues" evidence="6">
    <location>
        <begin position="249"/>
        <end position="265"/>
    </location>
</feature>
<feature type="compositionally biased region" description="Low complexity" evidence="6">
    <location>
        <begin position="398"/>
        <end position="425"/>
    </location>
</feature>